<name>A0A316F7X2_9ACTN</name>
<dbReference type="EMBL" id="QGGR01000020">
    <property type="protein sequence ID" value="PWK40201.1"/>
    <property type="molecule type" value="Genomic_DNA"/>
</dbReference>
<comment type="caution">
    <text evidence="1">The sequence shown here is derived from an EMBL/GenBank/DDBJ whole genome shotgun (WGS) entry which is preliminary data.</text>
</comment>
<evidence type="ECO:0000313" key="1">
    <source>
        <dbReference type="EMBL" id="PWK40201.1"/>
    </source>
</evidence>
<accession>A0A316F7X2</accession>
<reference evidence="1 2" key="1">
    <citation type="submission" date="2018-05" db="EMBL/GenBank/DDBJ databases">
        <title>Genomic Encyclopedia of Archaeal and Bacterial Type Strains, Phase II (KMG-II): from individual species to whole genera.</title>
        <authorList>
            <person name="Goeker M."/>
        </authorList>
    </citation>
    <scope>NUCLEOTIDE SEQUENCE [LARGE SCALE GENOMIC DNA]</scope>
    <source>
        <strain evidence="1 2">DSM 45184</strain>
    </source>
</reference>
<protein>
    <recommendedName>
        <fullName evidence="3">Secreted protein</fullName>
    </recommendedName>
</protein>
<evidence type="ECO:0000313" key="2">
    <source>
        <dbReference type="Proteomes" id="UP000245697"/>
    </source>
</evidence>
<dbReference type="AlphaFoldDB" id="A0A316F7X2"/>
<gene>
    <name evidence="1" type="ORF">BC793_120140</name>
</gene>
<dbReference type="Proteomes" id="UP000245697">
    <property type="component" value="Unassembled WGS sequence"/>
</dbReference>
<sequence length="157" mass="16806">MIFLDVDGPLIPLRARPGTPPGAVAPDPSGHPLIHRLDPADGGRLLALGGSLVWATTWMDTANELVGPRLGLPPLPVVAFAEDDRMSGALHWKTISLVSWAAGRPFVWLDDELTDIDRHWVQDFHPGAALLHRVDPYAGLTAADFTAVGSWLAGRAA</sequence>
<evidence type="ECO:0008006" key="3">
    <source>
        <dbReference type="Google" id="ProtNLM"/>
    </source>
</evidence>
<proteinExistence type="predicted"/>
<organism evidence="1 2">
    <name type="scientific">Actinoplanes xinjiangensis</name>
    <dbReference type="NCBI Taxonomy" id="512350"/>
    <lineage>
        <taxon>Bacteria</taxon>
        <taxon>Bacillati</taxon>
        <taxon>Actinomycetota</taxon>
        <taxon>Actinomycetes</taxon>
        <taxon>Micromonosporales</taxon>
        <taxon>Micromonosporaceae</taxon>
        <taxon>Actinoplanes</taxon>
    </lineage>
</organism>
<keyword evidence="2" id="KW-1185">Reference proteome</keyword>